<evidence type="ECO:0000256" key="3">
    <source>
        <dbReference type="ARBA" id="ARBA00022692"/>
    </source>
</evidence>
<name>A0A1S6HKB5_9GAMM</name>
<feature type="transmembrane region" description="Helical" evidence="6">
    <location>
        <begin position="99"/>
        <end position="116"/>
    </location>
</feature>
<comment type="subcellular location">
    <subcellularLocation>
        <location evidence="1">Cell membrane</location>
        <topology evidence="1">Multi-pass membrane protein</topology>
    </subcellularLocation>
</comment>
<dbReference type="PANTHER" id="PTHR35007">
    <property type="entry name" value="INTEGRAL MEMBRANE PROTEIN-RELATED"/>
    <property type="match status" value="1"/>
</dbReference>
<evidence type="ECO:0000256" key="5">
    <source>
        <dbReference type="ARBA" id="ARBA00023136"/>
    </source>
</evidence>
<dbReference type="RefSeq" id="WP_077751290.1">
    <property type="nucleotide sequence ID" value="NZ_CP014782.1"/>
</dbReference>
<keyword evidence="4 6" id="KW-1133">Transmembrane helix</keyword>
<evidence type="ECO:0000256" key="1">
    <source>
        <dbReference type="ARBA" id="ARBA00004651"/>
    </source>
</evidence>
<keyword evidence="5 6" id="KW-0472">Membrane</keyword>
<reference evidence="8 9" key="1">
    <citation type="submission" date="2016-03" db="EMBL/GenBank/DDBJ databases">
        <title>Complete genome sequence of Shewanella psychrophila WP2, a deep sea bacterium isolated from west Pacific sediment.</title>
        <authorList>
            <person name="Xu G."/>
            <person name="Jian H."/>
        </authorList>
    </citation>
    <scope>NUCLEOTIDE SEQUENCE [LARGE SCALE GENOMIC DNA]</scope>
    <source>
        <strain evidence="8 9">WP2</strain>
    </source>
</reference>
<feature type="domain" description="Type II secretion system protein GspF" evidence="7">
    <location>
        <begin position="158"/>
        <end position="283"/>
    </location>
</feature>
<dbReference type="Proteomes" id="UP000189545">
    <property type="component" value="Chromosome"/>
</dbReference>
<evidence type="ECO:0000313" key="8">
    <source>
        <dbReference type="EMBL" id="AQS35944.1"/>
    </source>
</evidence>
<evidence type="ECO:0000256" key="6">
    <source>
        <dbReference type="SAM" id="Phobius"/>
    </source>
</evidence>
<dbReference type="STRING" id="225848.Sps_00751"/>
<sequence length="325" mass="36821">MFSNEMIFLGLIFLAVILLSQALFLPVYSPQRANTALVRKRLKKLAERASDSAYETSLLRTSRLKNVTSIGRTLEKIEFIENLSYRLELADYKIMGHHFLLLTLISAIIVALVSWIFIHEPILSFFLFGLTVMMFNFKLNRDTNKRMDAIEASFPDALDVIRRALQAGYSFSDAIKLATEELDGPIAKEFKLMFANINYTKDTKRALLGFIERVPSISSMAFASAVMVQKETGGNLAENIGNLSRVIRERFTFRRRVRTLSAEGRLSAWILILLPFVLFAVIYLQTPSYVGELTGTEQGQKLLMWGAIGMTIGGWWISKLIKIDV</sequence>
<dbReference type="GO" id="GO:0005886">
    <property type="term" value="C:plasma membrane"/>
    <property type="evidence" value="ECO:0007669"/>
    <property type="project" value="UniProtKB-SubCell"/>
</dbReference>
<dbReference type="OrthoDB" id="5611741at2"/>
<feature type="transmembrane region" description="Helical" evidence="6">
    <location>
        <begin position="264"/>
        <end position="283"/>
    </location>
</feature>
<evidence type="ECO:0000259" key="7">
    <source>
        <dbReference type="Pfam" id="PF00482"/>
    </source>
</evidence>
<evidence type="ECO:0000256" key="2">
    <source>
        <dbReference type="ARBA" id="ARBA00022475"/>
    </source>
</evidence>
<dbReference type="AlphaFoldDB" id="A0A1S6HKB5"/>
<accession>A0A1S6HKB5</accession>
<keyword evidence="9" id="KW-1185">Reference proteome</keyword>
<proteinExistence type="predicted"/>
<keyword evidence="3 6" id="KW-0812">Transmembrane</keyword>
<feature type="transmembrane region" description="Helical" evidence="6">
    <location>
        <begin position="303"/>
        <end position="321"/>
    </location>
</feature>
<organism evidence="8 9">
    <name type="scientific">Shewanella psychrophila</name>
    <dbReference type="NCBI Taxonomy" id="225848"/>
    <lineage>
        <taxon>Bacteria</taxon>
        <taxon>Pseudomonadati</taxon>
        <taxon>Pseudomonadota</taxon>
        <taxon>Gammaproteobacteria</taxon>
        <taxon>Alteromonadales</taxon>
        <taxon>Shewanellaceae</taxon>
        <taxon>Shewanella</taxon>
    </lineage>
</organism>
<evidence type="ECO:0000256" key="4">
    <source>
        <dbReference type="ARBA" id="ARBA00022989"/>
    </source>
</evidence>
<dbReference type="KEGG" id="spsw:Sps_00751"/>
<dbReference type="Pfam" id="PF00482">
    <property type="entry name" value="T2SSF"/>
    <property type="match status" value="1"/>
</dbReference>
<dbReference type="InterPro" id="IPR018076">
    <property type="entry name" value="T2SS_GspF_dom"/>
</dbReference>
<evidence type="ECO:0000313" key="9">
    <source>
        <dbReference type="Proteomes" id="UP000189545"/>
    </source>
</evidence>
<dbReference type="PANTHER" id="PTHR35007:SF1">
    <property type="entry name" value="PILUS ASSEMBLY PROTEIN"/>
    <property type="match status" value="1"/>
</dbReference>
<dbReference type="EMBL" id="CP014782">
    <property type="protein sequence ID" value="AQS35944.1"/>
    <property type="molecule type" value="Genomic_DNA"/>
</dbReference>
<protein>
    <submittedName>
        <fullName evidence="8">Flp pilus assembly protein TadB</fullName>
    </submittedName>
</protein>
<feature type="transmembrane region" description="Helical" evidence="6">
    <location>
        <begin position="122"/>
        <end position="139"/>
    </location>
</feature>
<feature type="transmembrane region" description="Helical" evidence="6">
    <location>
        <begin position="6"/>
        <end position="28"/>
    </location>
</feature>
<keyword evidence="2" id="KW-1003">Cell membrane</keyword>
<gene>
    <name evidence="8" type="ORF">Sps_00751</name>
</gene>